<proteinExistence type="inferred from homology"/>
<dbReference type="NCBIfam" id="TIGR00621">
    <property type="entry name" value="ssb"/>
    <property type="match status" value="1"/>
</dbReference>
<dbReference type="GO" id="GO:0003697">
    <property type="term" value="F:single-stranded DNA binding"/>
    <property type="evidence" value="ECO:0007669"/>
    <property type="project" value="UniProtKB-UniRule"/>
</dbReference>
<organism evidence="5 6">
    <name type="scientific">Paenarthrobacter ureafaciens</name>
    <dbReference type="NCBI Taxonomy" id="37931"/>
    <lineage>
        <taxon>Bacteria</taxon>
        <taxon>Bacillati</taxon>
        <taxon>Actinomycetota</taxon>
        <taxon>Actinomycetes</taxon>
        <taxon>Micrococcales</taxon>
        <taxon>Micrococcaceae</taxon>
        <taxon>Paenarthrobacter</taxon>
    </lineage>
</organism>
<accession>A0AAX3EPS9</accession>
<comment type="caution">
    <text evidence="2">Lacks conserved residue(s) required for the propagation of feature annotation.</text>
</comment>
<reference evidence="5" key="1">
    <citation type="submission" date="2022-07" db="EMBL/GenBank/DDBJ databases">
        <authorList>
            <person name="Wu T."/>
        </authorList>
    </citation>
    <scope>NUCLEOTIDE SEQUENCE</scope>
    <source>
        <strain evidence="5">SD-1</strain>
        <plasmid evidence="5">unnamed1</plasmid>
    </source>
</reference>
<dbReference type="PROSITE" id="PS50935">
    <property type="entry name" value="SSB"/>
    <property type="match status" value="1"/>
</dbReference>
<evidence type="ECO:0000256" key="3">
    <source>
        <dbReference type="RuleBase" id="RU000524"/>
    </source>
</evidence>
<evidence type="ECO:0000313" key="6">
    <source>
        <dbReference type="Proteomes" id="UP001163293"/>
    </source>
</evidence>
<feature type="region of interest" description="Disordered" evidence="4">
    <location>
        <begin position="243"/>
        <end position="299"/>
    </location>
</feature>
<dbReference type="PANTHER" id="PTHR10302:SF27">
    <property type="entry name" value="SINGLE-STRANDED DNA-BINDING PROTEIN"/>
    <property type="match status" value="1"/>
</dbReference>
<dbReference type="Gene3D" id="2.40.50.140">
    <property type="entry name" value="Nucleic acid-binding proteins"/>
    <property type="match status" value="1"/>
</dbReference>
<dbReference type="PANTHER" id="PTHR10302">
    <property type="entry name" value="SINGLE-STRANDED DNA-BINDING PROTEIN"/>
    <property type="match status" value="1"/>
</dbReference>
<geneLocation type="plasmid" evidence="5 6">
    <name>unnamed1</name>
</geneLocation>
<feature type="region of interest" description="Disordered" evidence="4">
    <location>
        <begin position="58"/>
        <end position="129"/>
    </location>
</feature>
<evidence type="ECO:0000313" key="5">
    <source>
        <dbReference type="EMBL" id="UYV99884.1"/>
    </source>
</evidence>
<feature type="compositionally biased region" description="Polar residues" evidence="4">
    <location>
        <begin position="112"/>
        <end position="123"/>
    </location>
</feature>
<gene>
    <name evidence="5" type="ORF">NL394_22385</name>
</gene>
<dbReference type="AlphaFoldDB" id="A0AAX3EPS9"/>
<name>A0AAX3EPS9_PAEUR</name>
<dbReference type="InterPro" id="IPR000424">
    <property type="entry name" value="Primosome_PriB/ssb"/>
</dbReference>
<dbReference type="Pfam" id="PF00436">
    <property type="entry name" value="SSB"/>
    <property type="match status" value="1"/>
</dbReference>
<dbReference type="HAMAP" id="MF_00984">
    <property type="entry name" value="SSB"/>
    <property type="match status" value="1"/>
</dbReference>
<evidence type="ECO:0000256" key="2">
    <source>
        <dbReference type="HAMAP-Rule" id="MF_00984"/>
    </source>
</evidence>
<keyword evidence="1 2" id="KW-0238">DNA-binding</keyword>
<dbReference type="InterPro" id="IPR012340">
    <property type="entry name" value="NA-bd_OB-fold"/>
</dbReference>
<keyword evidence="5" id="KW-0614">Plasmid</keyword>
<evidence type="ECO:0000256" key="4">
    <source>
        <dbReference type="SAM" id="MobiDB-lite"/>
    </source>
</evidence>
<feature type="compositionally biased region" description="Basic and acidic residues" evidence="4">
    <location>
        <begin position="100"/>
        <end position="110"/>
    </location>
</feature>
<dbReference type="GO" id="GO:0006260">
    <property type="term" value="P:DNA replication"/>
    <property type="evidence" value="ECO:0007669"/>
    <property type="project" value="InterPro"/>
</dbReference>
<dbReference type="SUPFAM" id="SSF50249">
    <property type="entry name" value="Nucleic acid-binding proteins"/>
    <property type="match status" value="1"/>
</dbReference>
<protein>
    <recommendedName>
        <fullName evidence="2 3">Single-stranded DNA-binding protein</fullName>
        <shortName evidence="2">SSB</shortName>
    </recommendedName>
</protein>
<dbReference type="NCBIfam" id="NF005851">
    <property type="entry name" value="PRK07772.1"/>
    <property type="match status" value="1"/>
</dbReference>
<comment type="subunit">
    <text evidence="2">Homotetramer.</text>
</comment>
<dbReference type="GO" id="GO:0009295">
    <property type="term" value="C:nucleoid"/>
    <property type="evidence" value="ECO:0007669"/>
    <property type="project" value="TreeGrafter"/>
</dbReference>
<keyword evidence="6" id="KW-1185">Reference proteome</keyword>
<dbReference type="EMBL" id="CP101186">
    <property type="protein sequence ID" value="UYV99884.1"/>
    <property type="molecule type" value="Genomic_DNA"/>
</dbReference>
<feature type="compositionally biased region" description="Gly residues" evidence="4">
    <location>
        <begin position="252"/>
        <end position="263"/>
    </location>
</feature>
<sequence>MTSTEEQQNNDRFRISPRPYADLKEFGRIANPSARITVPAPADEPYDVDEPELTTVNGAQVTPGLPDWPIGAGLADPFAWDPDIADQYQLTEPPQPGTTEPHRDEPHETDPQNETSTPENTSARGKGPTMAAETTITVIGNLTNDPELRFTPSGSAVANFTVASTPRTFDRQANEWKDGETLFLRASVWREAAENVAESLTKGMRVIVSGRLKSRSYETKEGEKRTVIELEVDEIGPSLKYANAKVNRTQRSGGGGQPGGGFGNTNATSAAPQDDPWATPQQGTGSGSWGNGPDAEPPF</sequence>
<dbReference type="CDD" id="cd04496">
    <property type="entry name" value="SSB_OBF"/>
    <property type="match status" value="1"/>
</dbReference>
<dbReference type="InterPro" id="IPR011344">
    <property type="entry name" value="ssDNA-bd"/>
</dbReference>
<dbReference type="RefSeq" id="WP_264398869.1">
    <property type="nucleotide sequence ID" value="NZ_CP101181.1"/>
</dbReference>
<evidence type="ECO:0000256" key="1">
    <source>
        <dbReference type="ARBA" id="ARBA00023125"/>
    </source>
</evidence>
<dbReference type="Proteomes" id="UP001163293">
    <property type="component" value="Plasmid unnamed1"/>
</dbReference>